<comment type="caution">
    <text evidence="5">The sequence shown here is derived from an EMBL/GenBank/DDBJ whole genome shotgun (WGS) entry which is preliminary data.</text>
</comment>
<dbReference type="Gene3D" id="3.30.1450.10">
    <property type="match status" value="1"/>
</dbReference>
<protein>
    <submittedName>
        <fullName evidence="5">Outer membrane protein assembly factor BamE</fullName>
    </submittedName>
</protein>
<keyword evidence="2" id="KW-0472">Membrane</keyword>
<dbReference type="AlphaFoldDB" id="A0A9D1ZIY5"/>
<dbReference type="PROSITE" id="PS51257">
    <property type="entry name" value="PROKAR_LIPOPROTEIN"/>
    <property type="match status" value="1"/>
</dbReference>
<evidence type="ECO:0000259" key="4">
    <source>
        <dbReference type="Pfam" id="PF04355"/>
    </source>
</evidence>
<reference evidence="5" key="2">
    <citation type="submission" date="2021-04" db="EMBL/GenBank/DDBJ databases">
        <authorList>
            <person name="Gilroy R."/>
        </authorList>
    </citation>
    <scope>NUCLEOTIDE SEQUENCE</scope>
    <source>
        <strain evidence="5">Gambia2-208</strain>
    </source>
</reference>
<gene>
    <name evidence="5" type="ORF">H9824_08030</name>
</gene>
<evidence type="ECO:0000256" key="3">
    <source>
        <dbReference type="SAM" id="SignalP"/>
    </source>
</evidence>
<feature type="signal peptide" evidence="3">
    <location>
        <begin position="1"/>
        <end position="33"/>
    </location>
</feature>
<accession>A0A9D1ZIY5</accession>
<evidence type="ECO:0000256" key="2">
    <source>
        <dbReference type="ARBA" id="ARBA00023136"/>
    </source>
</evidence>
<feature type="chain" id="PRO_5039324398" evidence="3">
    <location>
        <begin position="34"/>
        <end position="110"/>
    </location>
</feature>
<dbReference type="GO" id="GO:0019867">
    <property type="term" value="C:outer membrane"/>
    <property type="evidence" value="ECO:0007669"/>
    <property type="project" value="InterPro"/>
</dbReference>
<feature type="domain" description="Outer membrane protein assembly factor BamE" evidence="4">
    <location>
        <begin position="28"/>
        <end position="91"/>
    </location>
</feature>
<proteinExistence type="predicted"/>
<sequence>MTMIKFYKNFMAIACCTLLLSACSNVFYPKANALEEIRQGMSPKQVTNLLGKPDYRRINYDLEEWEYRKMTSPLDSEPTVIIVRFEDERLVYMDSYKESERPQKPRPPRH</sequence>
<dbReference type="EMBL" id="DXCV01000055">
    <property type="protein sequence ID" value="HIY88636.1"/>
    <property type="molecule type" value="Genomic_DNA"/>
</dbReference>
<name>A0A9D1ZIY5_9BACE</name>
<evidence type="ECO:0000313" key="6">
    <source>
        <dbReference type="Proteomes" id="UP000886851"/>
    </source>
</evidence>
<evidence type="ECO:0000313" key="5">
    <source>
        <dbReference type="EMBL" id="HIY88636.1"/>
    </source>
</evidence>
<dbReference type="Pfam" id="PF04355">
    <property type="entry name" value="BamE"/>
    <property type="match status" value="1"/>
</dbReference>
<dbReference type="InterPro" id="IPR037873">
    <property type="entry name" value="BamE-like"/>
</dbReference>
<keyword evidence="1 3" id="KW-0732">Signal</keyword>
<dbReference type="Proteomes" id="UP000886851">
    <property type="component" value="Unassembled WGS sequence"/>
</dbReference>
<dbReference type="InterPro" id="IPR007450">
    <property type="entry name" value="BamE_dom"/>
</dbReference>
<evidence type="ECO:0000256" key="1">
    <source>
        <dbReference type="ARBA" id="ARBA00022729"/>
    </source>
</evidence>
<organism evidence="5 6">
    <name type="scientific">Candidatus Bacteroides pullicola</name>
    <dbReference type="NCBI Taxonomy" id="2838475"/>
    <lineage>
        <taxon>Bacteria</taxon>
        <taxon>Pseudomonadati</taxon>
        <taxon>Bacteroidota</taxon>
        <taxon>Bacteroidia</taxon>
        <taxon>Bacteroidales</taxon>
        <taxon>Bacteroidaceae</taxon>
        <taxon>Bacteroides</taxon>
    </lineage>
</organism>
<reference evidence="5" key="1">
    <citation type="journal article" date="2021" name="PeerJ">
        <title>Extensive microbial diversity within the chicken gut microbiome revealed by metagenomics and culture.</title>
        <authorList>
            <person name="Gilroy R."/>
            <person name="Ravi A."/>
            <person name="Getino M."/>
            <person name="Pursley I."/>
            <person name="Horton D.L."/>
            <person name="Alikhan N.F."/>
            <person name="Baker D."/>
            <person name="Gharbi K."/>
            <person name="Hall N."/>
            <person name="Watson M."/>
            <person name="Adriaenssens E.M."/>
            <person name="Foster-Nyarko E."/>
            <person name="Jarju S."/>
            <person name="Secka A."/>
            <person name="Antonio M."/>
            <person name="Oren A."/>
            <person name="Chaudhuri R.R."/>
            <person name="La Ragione R."/>
            <person name="Hildebrand F."/>
            <person name="Pallen M.J."/>
        </authorList>
    </citation>
    <scope>NUCLEOTIDE SEQUENCE</scope>
    <source>
        <strain evidence="5">Gambia2-208</strain>
    </source>
</reference>